<reference evidence="2 3" key="1">
    <citation type="submission" date="2023-01" db="EMBL/GenBank/DDBJ databases">
        <title>Analysis of 21 Apiospora genomes using comparative genomics revels a genus with tremendous synthesis potential of carbohydrate active enzymes and secondary metabolites.</title>
        <authorList>
            <person name="Sorensen T."/>
        </authorList>
    </citation>
    <scope>NUCLEOTIDE SEQUENCE [LARGE SCALE GENOMIC DNA]</scope>
    <source>
        <strain evidence="2 3">CBS 33761</strain>
    </source>
</reference>
<protein>
    <submittedName>
        <fullName evidence="2">Uncharacterized protein</fullName>
    </submittedName>
</protein>
<evidence type="ECO:0000313" key="2">
    <source>
        <dbReference type="EMBL" id="KAK8051986.1"/>
    </source>
</evidence>
<organism evidence="2 3">
    <name type="scientific">Apiospora rasikravindrae</name>
    <dbReference type="NCBI Taxonomy" id="990691"/>
    <lineage>
        <taxon>Eukaryota</taxon>
        <taxon>Fungi</taxon>
        <taxon>Dikarya</taxon>
        <taxon>Ascomycota</taxon>
        <taxon>Pezizomycotina</taxon>
        <taxon>Sordariomycetes</taxon>
        <taxon>Xylariomycetidae</taxon>
        <taxon>Amphisphaeriales</taxon>
        <taxon>Apiosporaceae</taxon>
        <taxon>Apiospora</taxon>
    </lineage>
</organism>
<gene>
    <name evidence="2" type="ORF">PG993_003371</name>
</gene>
<feature type="region of interest" description="Disordered" evidence="1">
    <location>
        <begin position="137"/>
        <end position="163"/>
    </location>
</feature>
<proteinExistence type="predicted"/>
<accession>A0ABR1TZB3</accession>
<name>A0ABR1TZB3_9PEZI</name>
<evidence type="ECO:0000313" key="3">
    <source>
        <dbReference type="Proteomes" id="UP001444661"/>
    </source>
</evidence>
<keyword evidence="3" id="KW-1185">Reference proteome</keyword>
<sequence length="163" mass="17622">MTLASMPTIHHDQTCLTKMAATIQTNERPETATTEISKGRSVLIMRIGIATCTAQAIPTGRNWNARNMATMMSPLLPSDPGLGAGGGSLTRGSLSGSLSLPLVAENLVPISSGFPRSEDVVDQWLCSLLTSVMGDDDDMLNNKTSQLEEEQYPDRWPRPIHKV</sequence>
<comment type="caution">
    <text evidence="2">The sequence shown here is derived from an EMBL/GenBank/DDBJ whole genome shotgun (WGS) entry which is preliminary data.</text>
</comment>
<dbReference type="Proteomes" id="UP001444661">
    <property type="component" value="Unassembled WGS sequence"/>
</dbReference>
<evidence type="ECO:0000256" key="1">
    <source>
        <dbReference type="SAM" id="MobiDB-lite"/>
    </source>
</evidence>
<dbReference type="EMBL" id="JAQQWK010000002">
    <property type="protein sequence ID" value="KAK8051986.1"/>
    <property type="molecule type" value="Genomic_DNA"/>
</dbReference>